<feature type="chain" id="PRO_5045258655" evidence="1">
    <location>
        <begin position="29"/>
        <end position="198"/>
    </location>
</feature>
<evidence type="ECO:0000259" key="2">
    <source>
        <dbReference type="Pfam" id="PF08547"/>
    </source>
</evidence>
<protein>
    <submittedName>
        <fullName evidence="3">CIA30 family protein</fullName>
    </submittedName>
</protein>
<proteinExistence type="predicted"/>
<dbReference type="Gene3D" id="2.60.120.430">
    <property type="entry name" value="Galactose-binding lectin"/>
    <property type="match status" value="1"/>
</dbReference>
<evidence type="ECO:0000256" key="1">
    <source>
        <dbReference type="SAM" id="SignalP"/>
    </source>
</evidence>
<keyword evidence="4" id="KW-1185">Reference proteome</keyword>
<dbReference type="InterPro" id="IPR013857">
    <property type="entry name" value="NADH-UbQ_OxRdtase-assoc_prot30"/>
</dbReference>
<dbReference type="EMBL" id="JBHRSX010000014">
    <property type="protein sequence ID" value="MFC3201560.1"/>
    <property type="molecule type" value="Genomic_DNA"/>
</dbReference>
<name>A0ABV7JTY5_9ALTE</name>
<evidence type="ECO:0000313" key="3">
    <source>
        <dbReference type="EMBL" id="MFC3201560.1"/>
    </source>
</evidence>
<dbReference type="Proteomes" id="UP001595477">
    <property type="component" value="Unassembled WGS sequence"/>
</dbReference>
<evidence type="ECO:0000313" key="4">
    <source>
        <dbReference type="Proteomes" id="UP001595477"/>
    </source>
</evidence>
<feature type="domain" description="NADH:ubiquinone oxidoreductase intermediate-associated protein 30" evidence="2">
    <location>
        <begin position="51"/>
        <end position="184"/>
    </location>
</feature>
<reference evidence="4" key="1">
    <citation type="journal article" date="2019" name="Int. J. Syst. Evol. Microbiol.">
        <title>The Global Catalogue of Microorganisms (GCM) 10K type strain sequencing project: providing services to taxonomists for standard genome sequencing and annotation.</title>
        <authorList>
            <consortium name="The Broad Institute Genomics Platform"/>
            <consortium name="The Broad Institute Genome Sequencing Center for Infectious Disease"/>
            <person name="Wu L."/>
            <person name="Ma J."/>
        </authorList>
    </citation>
    <scope>NUCLEOTIDE SEQUENCE [LARGE SCALE GENOMIC DNA]</scope>
    <source>
        <strain evidence="4">KCTC 52449</strain>
    </source>
</reference>
<keyword evidence="1" id="KW-0732">Signal</keyword>
<accession>A0ABV7JTY5</accession>
<feature type="signal peptide" evidence="1">
    <location>
        <begin position="1"/>
        <end position="28"/>
    </location>
</feature>
<gene>
    <name evidence="3" type="ORF">ACFOEW_06975</name>
</gene>
<dbReference type="Pfam" id="PF08547">
    <property type="entry name" value="CIA30"/>
    <property type="match status" value="1"/>
</dbReference>
<organism evidence="3 4">
    <name type="scientific">Alteromonas oceani</name>
    <dbReference type="NCBI Taxonomy" id="2071609"/>
    <lineage>
        <taxon>Bacteria</taxon>
        <taxon>Pseudomonadati</taxon>
        <taxon>Pseudomonadota</taxon>
        <taxon>Gammaproteobacteria</taxon>
        <taxon>Alteromonadales</taxon>
        <taxon>Alteromonadaceae</taxon>
        <taxon>Alteromonas/Salinimonas group</taxon>
        <taxon>Alteromonas</taxon>
    </lineage>
</organism>
<sequence>MNMLNQTMRHFFGLFAIASILLPVCAFANELPELVDNFKHQTQNNLGVQRQFMNDTVAGGSSESEVTVQGGKMHLTGNLIPPRGQPAWASSILLLDAQGKPMDASGYQGIRLKVKINQGLMSVSANSAEVENFDYHAAPVLIKADNKFHEVKLPFSSLKRAWSEQTSLDASTLNSLSIVAFAMQQSAYDFVIDEIGFY</sequence>
<dbReference type="SUPFAM" id="SSF49785">
    <property type="entry name" value="Galactose-binding domain-like"/>
    <property type="match status" value="1"/>
</dbReference>
<comment type="caution">
    <text evidence="3">The sequence shown here is derived from an EMBL/GenBank/DDBJ whole genome shotgun (WGS) entry which is preliminary data.</text>
</comment>
<dbReference type="RefSeq" id="WP_206427302.1">
    <property type="nucleotide sequence ID" value="NZ_JBHRSX010000014.1"/>
</dbReference>
<dbReference type="InterPro" id="IPR008979">
    <property type="entry name" value="Galactose-bd-like_sf"/>
</dbReference>